<feature type="signal peptide" evidence="7">
    <location>
        <begin position="1"/>
        <end position="21"/>
    </location>
</feature>
<dbReference type="InterPro" id="IPR033124">
    <property type="entry name" value="Ser_caboxypep_his_AS"/>
</dbReference>
<feature type="compositionally biased region" description="Low complexity" evidence="6">
    <location>
        <begin position="577"/>
        <end position="586"/>
    </location>
</feature>
<dbReference type="GO" id="GO:0000324">
    <property type="term" value="C:fungal-type vacuole"/>
    <property type="evidence" value="ECO:0007669"/>
    <property type="project" value="TreeGrafter"/>
</dbReference>
<reference evidence="8 9" key="1">
    <citation type="submission" date="2015-06" db="EMBL/GenBank/DDBJ databases">
        <title>Draft genome of the ant-associated black yeast Phialophora attae CBS 131958.</title>
        <authorList>
            <person name="Moreno L.F."/>
            <person name="Stielow B.J."/>
            <person name="de Hoog S."/>
            <person name="Vicente V.A."/>
            <person name="Weiss V.A."/>
            <person name="de Vries M."/>
            <person name="Cruz L.M."/>
            <person name="Souza E.M."/>
        </authorList>
    </citation>
    <scope>NUCLEOTIDE SEQUENCE [LARGE SCALE GENOMIC DNA]</scope>
    <source>
        <strain evidence="8 9">CBS 131958</strain>
    </source>
</reference>
<dbReference type="Gene3D" id="3.40.50.1820">
    <property type="entry name" value="alpha/beta hydrolase"/>
    <property type="match status" value="1"/>
</dbReference>
<evidence type="ECO:0000256" key="7">
    <source>
        <dbReference type="SAM" id="SignalP"/>
    </source>
</evidence>
<evidence type="ECO:0000313" key="9">
    <source>
        <dbReference type="Proteomes" id="UP000038010"/>
    </source>
</evidence>
<dbReference type="OrthoDB" id="443318at2759"/>
<proteinExistence type="inferred from homology"/>
<keyword evidence="3" id="KW-0645">Protease</keyword>
<keyword evidence="2 8" id="KW-0121">Carboxypeptidase</keyword>
<accession>A0A0N1HMT1</accession>
<dbReference type="PROSITE" id="PS00560">
    <property type="entry name" value="CARBOXYPEPT_SER_HIS"/>
    <property type="match status" value="1"/>
</dbReference>
<dbReference type="Proteomes" id="UP000038010">
    <property type="component" value="Unassembled WGS sequence"/>
</dbReference>
<sequence>MAKSQFFVSVLLTCFAQRALAQFVSPPTNLTNATGYAGIPVRYKQVPAGICEQREDVKSYSGYADVAEDQHIFWWFFEARNMNASEAPFGPGSSSMIGLFQELGPCNVNSSGDVVDNPYSWSNSSNMLFIDQPTTTGFSYSKAVPAYLGAENFAIDSSGNYVITLPNNTCPDYAQNGDDETVASSCGTYSLPDVTLTANTTLNAADNFWKTLQGFMGAFPQYSRDGFIFTTESYGGHYAPIFNQYFLEQNEKDISGAHKINLTHVMIGNGWYDPLIQYQAFYNFSVYPGNTYDYSPYNESTKAMIYNSLYGPGNCYDQTVMCQNYSLDTGNAVCHIADAFCAATVENIFDIETNRDEYDIRYISPNPFPPSYYEDYLNTEEVLEAIGAFVNFTSSSNVVGLAFDNTGDDDRESGTVEAMRAILDAGVSVTMYFGDADYNCNWLGGQVVAEHVNATDFENAGFANITTSDSVVHGQVKQAGNFAFVRIYDSGHLVPFFQPLLALEMFTRVINNLDIASGTSTINSSYLTKGTQYSTFREGNSTVQLEVVGEDDVVVYDHETNLPVFLNGSSANTGPGSNSSSALRVRSSTEYEEKMRKREKARAKQRKRASRPAWRPGNNKNKRSAMPLGGMRMPHY</sequence>
<dbReference type="Pfam" id="PF00450">
    <property type="entry name" value="Peptidase_S10"/>
    <property type="match status" value="1"/>
</dbReference>
<keyword evidence="7" id="KW-0732">Signal</keyword>
<evidence type="ECO:0000256" key="1">
    <source>
        <dbReference type="ARBA" id="ARBA00009431"/>
    </source>
</evidence>
<feature type="compositionally biased region" description="Basic residues" evidence="6">
    <location>
        <begin position="597"/>
        <end position="610"/>
    </location>
</feature>
<dbReference type="InterPro" id="IPR001563">
    <property type="entry name" value="Peptidase_S10"/>
</dbReference>
<dbReference type="SUPFAM" id="SSF53474">
    <property type="entry name" value="alpha/beta-Hydrolases"/>
    <property type="match status" value="1"/>
</dbReference>
<feature type="region of interest" description="Disordered" evidence="6">
    <location>
        <begin position="566"/>
        <end position="636"/>
    </location>
</feature>
<dbReference type="RefSeq" id="XP_017996108.1">
    <property type="nucleotide sequence ID" value="XM_018149460.1"/>
</dbReference>
<dbReference type="PANTHER" id="PTHR11802">
    <property type="entry name" value="SERINE PROTEASE FAMILY S10 SERINE CARBOXYPEPTIDASE"/>
    <property type="match status" value="1"/>
</dbReference>
<organism evidence="8 9">
    <name type="scientific">Cyphellophora attinorum</name>
    <dbReference type="NCBI Taxonomy" id="1664694"/>
    <lineage>
        <taxon>Eukaryota</taxon>
        <taxon>Fungi</taxon>
        <taxon>Dikarya</taxon>
        <taxon>Ascomycota</taxon>
        <taxon>Pezizomycotina</taxon>
        <taxon>Eurotiomycetes</taxon>
        <taxon>Chaetothyriomycetidae</taxon>
        <taxon>Chaetothyriales</taxon>
        <taxon>Cyphellophoraceae</taxon>
        <taxon>Cyphellophora</taxon>
    </lineage>
</organism>
<comment type="caution">
    <text evidence="8">The sequence shown here is derived from an EMBL/GenBank/DDBJ whole genome shotgun (WGS) entry which is preliminary data.</text>
</comment>
<gene>
    <name evidence="8" type="ORF">AB675_8967</name>
</gene>
<dbReference type="STRING" id="1664694.A0A0N1HMT1"/>
<keyword evidence="9" id="KW-1185">Reference proteome</keyword>
<feature type="compositionally biased region" description="Polar residues" evidence="6">
    <location>
        <begin position="567"/>
        <end position="576"/>
    </location>
</feature>
<evidence type="ECO:0000256" key="5">
    <source>
        <dbReference type="ARBA" id="ARBA00023180"/>
    </source>
</evidence>
<evidence type="ECO:0000256" key="3">
    <source>
        <dbReference type="ARBA" id="ARBA00022670"/>
    </source>
</evidence>
<dbReference type="EMBL" id="LFJN01000033">
    <property type="protein sequence ID" value="KPI36145.1"/>
    <property type="molecule type" value="Genomic_DNA"/>
</dbReference>
<dbReference type="AlphaFoldDB" id="A0A0N1HMT1"/>
<evidence type="ECO:0000256" key="2">
    <source>
        <dbReference type="ARBA" id="ARBA00022645"/>
    </source>
</evidence>
<dbReference type="InterPro" id="IPR029058">
    <property type="entry name" value="AB_hydrolase_fold"/>
</dbReference>
<dbReference type="PANTHER" id="PTHR11802:SF64">
    <property type="entry name" value="CARBOXYPEPTIDASE"/>
    <property type="match status" value="1"/>
</dbReference>
<keyword evidence="4" id="KW-0378">Hydrolase</keyword>
<feature type="compositionally biased region" description="Basic and acidic residues" evidence="6">
    <location>
        <begin position="587"/>
        <end position="596"/>
    </location>
</feature>
<evidence type="ECO:0000256" key="6">
    <source>
        <dbReference type="SAM" id="MobiDB-lite"/>
    </source>
</evidence>
<dbReference type="GeneID" id="28741340"/>
<evidence type="ECO:0000256" key="4">
    <source>
        <dbReference type="ARBA" id="ARBA00022801"/>
    </source>
</evidence>
<keyword evidence="5" id="KW-0325">Glycoprotein</keyword>
<dbReference type="GO" id="GO:0004185">
    <property type="term" value="F:serine-type carboxypeptidase activity"/>
    <property type="evidence" value="ECO:0007669"/>
    <property type="project" value="InterPro"/>
</dbReference>
<feature type="chain" id="PRO_5005873451" evidence="7">
    <location>
        <begin position="22"/>
        <end position="636"/>
    </location>
</feature>
<dbReference type="VEuPathDB" id="FungiDB:AB675_8967"/>
<name>A0A0N1HMT1_9EURO</name>
<comment type="similarity">
    <text evidence="1">Belongs to the peptidase S10 family.</text>
</comment>
<dbReference type="GO" id="GO:0006508">
    <property type="term" value="P:proteolysis"/>
    <property type="evidence" value="ECO:0007669"/>
    <property type="project" value="UniProtKB-KW"/>
</dbReference>
<dbReference type="PRINTS" id="PR00724">
    <property type="entry name" value="CRBOXYPTASEC"/>
</dbReference>
<evidence type="ECO:0000313" key="8">
    <source>
        <dbReference type="EMBL" id="KPI36145.1"/>
    </source>
</evidence>
<protein>
    <submittedName>
        <fullName evidence="8">Carboxypeptidase-like protein</fullName>
    </submittedName>
</protein>